<evidence type="ECO:0000256" key="1">
    <source>
        <dbReference type="ARBA" id="ARBA00022679"/>
    </source>
</evidence>
<dbReference type="CDD" id="cd00475">
    <property type="entry name" value="Cis_IPPS"/>
    <property type="match status" value="1"/>
</dbReference>
<feature type="binding site" evidence="3">
    <location>
        <position position="266"/>
    </location>
    <ligand>
        <name>substrate</name>
    </ligand>
</feature>
<feature type="active site" description="Proton acceptor" evidence="3">
    <location>
        <position position="147"/>
    </location>
</feature>
<feature type="binding site" evidence="3">
    <location>
        <position position="103"/>
    </location>
    <ligand>
        <name>substrate</name>
    </ligand>
</feature>
<keyword evidence="4" id="KW-0732">Signal</keyword>
<keyword evidence="3" id="KW-0133">Cell shape</keyword>
<organism evidence="5 6">
    <name type="scientific">Parendozoicomonas callyspongiae</name>
    <dbReference type="NCBI Taxonomy" id="2942213"/>
    <lineage>
        <taxon>Bacteria</taxon>
        <taxon>Pseudomonadati</taxon>
        <taxon>Pseudomonadota</taxon>
        <taxon>Gammaproteobacteria</taxon>
        <taxon>Oceanospirillales</taxon>
        <taxon>Endozoicomonadaceae</taxon>
        <taxon>Parendozoicomonas</taxon>
    </lineage>
</organism>
<dbReference type="PANTHER" id="PTHR10291:SF43">
    <property type="entry name" value="DEHYDRODOLICHYL DIPHOSPHATE SYNTHASE COMPLEX SUBUNIT DHDDS"/>
    <property type="match status" value="1"/>
</dbReference>
<keyword evidence="3" id="KW-0460">Magnesium</keyword>
<feature type="binding site" evidence="3">
    <location>
        <position position="112"/>
    </location>
    <ligand>
        <name>substrate</name>
    </ligand>
</feature>
<keyword evidence="3" id="KW-0573">Peptidoglycan synthesis</keyword>
<feature type="active site" evidence="3">
    <location>
        <position position="98"/>
    </location>
</feature>
<dbReference type="PANTHER" id="PTHR10291">
    <property type="entry name" value="DEHYDRODOLICHYL DIPHOSPHATE SYNTHASE FAMILY MEMBER"/>
    <property type="match status" value="1"/>
</dbReference>
<sequence>MSSRSQPQSNLRMQIACMLILHALISTCLADSLSNDGYQVRIGQVLSGIAQSVSTAAQYPSMALPLSRFKNHLQTEYDEFSIPKQLISVPGHVALILDGDRRWSDEQNYQDRAYGYLFGALRLGQIMALAQKSGISQLTLYLFSTENFRRPEHEVRVLMSLLEQSFQQFQDQLVDSNMRFRHLGRRQGLPKSLLDTLDVLTATTANNTGMRVNLAINYGGTAEIEDAAKAILKSYVDGTLPDQFRFNDYLYSSSLDGWSNPDLVIRAGREKRISNFLPLQSIYSEWVFRNELWPAFTPDVFIESLQEFNKRERRLGR</sequence>
<comment type="subunit">
    <text evidence="3">Homodimer.</text>
</comment>
<keyword evidence="1 3" id="KW-0808">Transferase</keyword>
<feature type="binding site" evidence="3">
    <location>
        <begin position="272"/>
        <end position="274"/>
    </location>
    <ligand>
        <name>substrate</name>
    </ligand>
</feature>
<dbReference type="Proteomes" id="UP001203338">
    <property type="component" value="Unassembled WGS sequence"/>
</dbReference>
<comment type="caution">
    <text evidence="3">Lacks conserved residue(s) required for the propagation of feature annotation.</text>
</comment>
<comment type="catalytic activity">
    <reaction evidence="3">
        <text>8 isopentenyl diphosphate + (2E,6E)-farnesyl diphosphate = di-trans,octa-cis-undecaprenyl diphosphate + 8 diphosphate</text>
        <dbReference type="Rhea" id="RHEA:27551"/>
        <dbReference type="ChEBI" id="CHEBI:33019"/>
        <dbReference type="ChEBI" id="CHEBI:58405"/>
        <dbReference type="ChEBI" id="CHEBI:128769"/>
        <dbReference type="ChEBI" id="CHEBI:175763"/>
        <dbReference type="EC" id="2.5.1.31"/>
    </reaction>
</comment>
<dbReference type="SUPFAM" id="SSF64005">
    <property type="entry name" value="Undecaprenyl diphosphate synthase"/>
    <property type="match status" value="1"/>
</dbReference>
<protein>
    <recommendedName>
        <fullName evidence="3">Ditrans,polycis-undecaprenyl-diphosphate synthase ((2E,6E)-farnesyl-diphosphate specific)</fullName>
        <ecNumber evidence="3">2.5.1.31</ecNumber>
    </recommendedName>
    <alternativeName>
        <fullName evidence="3">Ditrans,polycis-undecaprenylcistransferase</fullName>
    </alternativeName>
    <alternativeName>
        <fullName evidence="3">Undecaprenyl diphosphate synthase</fullName>
        <shortName evidence="3">UDS</shortName>
    </alternativeName>
    <alternativeName>
        <fullName evidence="3">Undecaprenyl pyrophosphate synthase</fullName>
        <shortName evidence="3">UPP synthase</shortName>
    </alternativeName>
</protein>
<comment type="function">
    <text evidence="3">Catalyzes the sequential condensation of isopentenyl diphosphate (IPP) with (2E,6E)-farnesyl diphosphate (E,E-FPP) to yield (2Z,6Z,10Z,14Z,18Z,22Z,26Z,30Z,34E,38E)-undecaprenyl diphosphate (di-trans,octa-cis-UPP). UPP is the precursor of glycosyl carrier lipid in the biosynthesis of bacterial cell wall polysaccharide components such as peptidoglycan and lipopolysaccharide.</text>
</comment>
<dbReference type="NCBIfam" id="TIGR00055">
    <property type="entry name" value="uppS"/>
    <property type="match status" value="1"/>
</dbReference>
<name>A0ABT0PGM2_9GAMM</name>
<keyword evidence="6" id="KW-1185">Reference proteome</keyword>
<feature type="signal peptide" evidence="4">
    <location>
        <begin position="1"/>
        <end position="30"/>
    </location>
</feature>
<dbReference type="InterPro" id="IPR036424">
    <property type="entry name" value="UPP_synth-like_sf"/>
</dbReference>
<evidence type="ECO:0000313" key="5">
    <source>
        <dbReference type="EMBL" id="MCL6270510.1"/>
    </source>
</evidence>
<feature type="chain" id="PRO_5047174973" description="Ditrans,polycis-undecaprenyl-diphosphate synthase ((2E,6E)-farnesyl-diphosphate specific)" evidence="4">
    <location>
        <begin position="31"/>
        <end position="317"/>
    </location>
</feature>
<feature type="binding site" evidence="3">
    <location>
        <position position="150"/>
    </location>
    <ligand>
        <name>substrate</name>
    </ligand>
</feature>
<evidence type="ECO:0000313" key="6">
    <source>
        <dbReference type="Proteomes" id="UP001203338"/>
    </source>
</evidence>
<feature type="binding site" evidence="3">
    <location>
        <begin position="144"/>
        <end position="146"/>
    </location>
    <ligand>
        <name>substrate</name>
    </ligand>
</feature>
<feature type="binding site" evidence="3">
    <location>
        <position position="285"/>
    </location>
    <ligand>
        <name>Mg(2+)</name>
        <dbReference type="ChEBI" id="CHEBI:18420"/>
    </ligand>
</feature>
<keyword evidence="3" id="KW-0961">Cell wall biogenesis/degradation</keyword>
<comment type="caution">
    <text evidence="5">The sequence shown here is derived from an EMBL/GenBank/DDBJ whole genome shotgun (WGS) entry which is preliminary data.</text>
</comment>
<evidence type="ECO:0000256" key="3">
    <source>
        <dbReference type="HAMAP-Rule" id="MF_01139"/>
    </source>
</evidence>
<dbReference type="Pfam" id="PF01255">
    <property type="entry name" value="Prenyltransf"/>
    <property type="match status" value="1"/>
</dbReference>
<gene>
    <name evidence="3 5" type="primary">uppS</name>
    <name evidence="5" type="ORF">M3P05_11310</name>
</gene>
<dbReference type="EMBL" id="JAMFLX010000014">
    <property type="protein sequence ID" value="MCL6270510.1"/>
    <property type="molecule type" value="Genomic_DNA"/>
</dbReference>
<feature type="binding site" evidence="3">
    <location>
        <position position="98"/>
    </location>
    <ligand>
        <name>Mg(2+)</name>
        <dbReference type="ChEBI" id="CHEBI:18420"/>
    </ligand>
</feature>
<comment type="cofactor">
    <cofactor evidence="3">
        <name>Mg(2+)</name>
        <dbReference type="ChEBI" id="CHEBI:18420"/>
    </cofactor>
    <text evidence="3">Binds 2 magnesium ions per subunit.</text>
</comment>
<accession>A0ABT0PGM2</accession>
<dbReference type="EC" id="2.5.1.31" evidence="3"/>
<dbReference type="GO" id="GO:0016740">
    <property type="term" value="F:transferase activity"/>
    <property type="evidence" value="ECO:0007669"/>
    <property type="project" value="UniProtKB-KW"/>
</dbReference>
<keyword evidence="3" id="KW-0479">Metal-binding</keyword>
<evidence type="ECO:0000256" key="4">
    <source>
        <dbReference type="SAM" id="SignalP"/>
    </source>
</evidence>
<dbReference type="InterPro" id="IPR001441">
    <property type="entry name" value="UPP_synth-like"/>
</dbReference>
<evidence type="ECO:0000256" key="2">
    <source>
        <dbReference type="ARBA" id="ARBA00038453"/>
    </source>
</evidence>
<reference evidence="5 6" key="1">
    <citation type="submission" date="2022-05" db="EMBL/GenBank/DDBJ databases">
        <authorList>
            <person name="Park J.-S."/>
        </authorList>
    </citation>
    <scope>NUCLEOTIDE SEQUENCE [LARGE SCALE GENOMIC DNA]</scope>
    <source>
        <strain evidence="5 6">2012CJ34-2</strain>
    </source>
</reference>
<feature type="binding site" evidence="3">
    <location>
        <position position="148"/>
    </location>
    <ligand>
        <name>substrate</name>
    </ligand>
</feature>
<comment type="similarity">
    <text evidence="2">Belongs to the UPP synthase family. Z-FPP synthase subfamily.</text>
</comment>
<dbReference type="HAMAP" id="MF_01139">
    <property type="entry name" value="ISPT"/>
    <property type="match status" value="1"/>
</dbReference>
<dbReference type="RefSeq" id="WP_249699742.1">
    <property type="nucleotide sequence ID" value="NZ_JAMFLX010000014.1"/>
</dbReference>
<dbReference type="Gene3D" id="3.40.1180.10">
    <property type="entry name" value="Decaprenyl diphosphate synthase-like"/>
    <property type="match status" value="1"/>
</dbReference>
<proteinExistence type="inferred from homology"/>